<accession>A0A1C1YX19</accession>
<dbReference type="Proteomes" id="UP000094795">
    <property type="component" value="Unassembled WGS sequence"/>
</dbReference>
<comment type="caution">
    <text evidence="5">The sequence shown here is derived from an EMBL/GenBank/DDBJ whole genome shotgun (WGS) entry which is preliminary data.</text>
</comment>
<dbReference type="InterPro" id="IPR009050">
    <property type="entry name" value="Globin-like_sf"/>
</dbReference>
<keyword evidence="4" id="KW-0408">Iron</keyword>
<reference evidence="5 6" key="1">
    <citation type="submission" date="2015-12" db="EMBL/GenBank/DDBJ databases">
        <authorList>
            <person name="Shamseldin A."/>
            <person name="Moawad H."/>
            <person name="Abd El-Rahim W.M."/>
            <person name="Sadowsky M.J."/>
        </authorList>
    </citation>
    <scope>NUCLEOTIDE SEQUENCE [LARGE SCALE GENOMIC DNA]</scope>
    <source>
        <strain evidence="5 6">JC234</strain>
    </source>
</reference>
<name>A0A1C1YX19_9HYPH</name>
<dbReference type="Gene3D" id="1.10.490.10">
    <property type="entry name" value="Globins"/>
    <property type="match status" value="1"/>
</dbReference>
<gene>
    <name evidence="5" type="ORF">AWJ14_03890</name>
</gene>
<dbReference type="InterPro" id="IPR001486">
    <property type="entry name" value="Hemoglobin_trunc"/>
</dbReference>
<keyword evidence="6" id="KW-1185">Reference proteome</keyword>
<keyword evidence="3" id="KW-0479">Metal-binding</keyword>
<evidence type="ECO:0008006" key="7">
    <source>
        <dbReference type="Google" id="ProtNLM"/>
    </source>
</evidence>
<evidence type="ECO:0000313" key="6">
    <source>
        <dbReference type="Proteomes" id="UP000094795"/>
    </source>
</evidence>
<keyword evidence="1" id="KW-0813">Transport</keyword>
<evidence type="ECO:0000256" key="2">
    <source>
        <dbReference type="ARBA" id="ARBA00022617"/>
    </source>
</evidence>
<dbReference type="Pfam" id="PF01152">
    <property type="entry name" value="Bac_globin"/>
    <property type="match status" value="1"/>
</dbReference>
<evidence type="ECO:0000313" key="5">
    <source>
        <dbReference type="EMBL" id="OCW58025.1"/>
    </source>
</evidence>
<evidence type="ECO:0000256" key="1">
    <source>
        <dbReference type="ARBA" id="ARBA00022448"/>
    </source>
</evidence>
<dbReference type="GO" id="GO:0019825">
    <property type="term" value="F:oxygen binding"/>
    <property type="evidence" value="ECO:0007669"/>
    <property type="project" value="InterPro"/>
</dbReference>
<dbReference type="STRING" id="1480615.AWJ14_03890"/>
<organism evidence="5 6">
    <name type="scientific">Hoeflea olei</name>
    <dbReference type="NCBI Taxonomy" id="1480615"/>
    <lineage>
        <taxon>Bacteria</taxon>
        <taxon>Pseudomonadati</taxon>
        <taxon>Pseudomonadota</taxon>
        <taxon>Alphaproteobacteria</taxon>
        <taxon>Hyphomicrobiales</taxon>
        <taxon>Rhizobiaceae</taxon>
        <taxon>Hoeflea</taxon>
    </lineage>
</organism>
<dbReference type="InterPro" id="IPR012292">
    <property type="entry name" value="Globin/Proto"/>
</dbReference>
<dbReference type="EMBL" id="LQZT01000012">
    <property type="protein sequence ID" value="OCW58025.1"/>
    <property type="molecule type" value="Genomic_DNA"/>
</dbReference>
<keyword evidence="2" id="KW-0349">Heme</keyword>
<dbReference type="GO" id="GO:0020037">
    <property type="term" value="F:heme binding"/>
    <property type="evidence" value="ECO:0007669"/>
    <property type="project" value="InterPro"/>
</dbReference>
<evidence type="ECO:0000256" key="3">
    <source>
        <dbReference type="ARBA" id="ARBA00022723"/>
    </source>
</evidence>
<dbReference type="SUPFAM" id="SSF46458">
    <property type="entry name" value="Globin-like"/>
    <property type="match status" value="1"/>
</dbReference>
<dbReference type="OrthoDB" id="7722481at2"/>
<dbReference type="AlphaFoldDB" id="A0A1C1YX19"/>
<dbReference type="GO" id="GO:0046872">
    <property type="term" value="F:metal ion binding"/>
    <property type="evidence" value="ECO:0007669"/>
    <property type="project" value="UniProtKB-KW"/>
</dbReference>
<protein>
    <recommendedName>
        <fullName evidence="7">Globin</fullName>
    </recommendedName>
</protein>
<sequence>MTADIQRAYIAAAVSRGLLPAEAHRMAQVISLDAPNDPAKPIQFWQLYSVLGPDRIVAIVRDFYQRVFADEPWFVAPFARVGPLDHHVMTQSQMWIDVMGGGPAYHGAEFRLNFHHTHNAMELMTAEGAARWTRLMVETLDACEPHMTGDPRIRPALNTFLGHFMDKYAGDFRFDAPGAFGVSNPPLKRRINFMTMTTEAIEALDEEELRQALGERGIDTTAYPTKQDLVDKALML</sequence>
<evidence type="ECO:0000256" key="4">
    <source>
        <dbReference type="ARBA" id="ARBA00023004"/>
    </source>
</evidence>
<proteinExistence type="predicted"/>